<feature type="transmembrane region" description="Helical" evidence="9">
    <location>
        <begin position="144"/>
        <end position="166"/>
    </location>
</feature>
<evidence type="ECO:0000256" key="9">
    <source>
        <dbReference type="SAM" id="Phobius"/>
    </source>
</evidence>
<protein>
    <submittedName>
        <fullName evidence="10">Glycosyltransferase 87 family protein</fullName>
    </submittedName>
</protein>
<evidence type="ECO:0000256" key="2">
    <source>
        <dbReference type="ARBA" id="ARBA00022475"/>
    </source>
</evidence>
<accession>A0ABV5V1H3</accession>
<evidence type="ECO:0000256" key="5">
    <source>
        <dbReference type="ARBA" id="ARBA00022989"/>
    </source>
</evidence>
<comment type="subcellular location">
    <subcellularLocation>
        <location evidence="1">Cell membrane</location>
        <topology evidence="1">Multi-pass membrane protein</topology>
    </subcellularLocation>
</comment>
<feature type="transmembrane region" description="Helical" evidence="9">
    <location>
        <begin position="402"/>
        <end position="420"/>
    </location>
</feature>
<dbReference type="RefSeq" id="WP_141337568.1">
    <property type="nucleotide sequence ID" value="NZ_JBHMAX010000013.1"/>
</dbReference>
<feature type="transmembrane region" description="Helical" evidence="9">
    <location>
        <begin position="178"/>
        <end position="205"/>
    </location>
</feature>
<feature type="transmembrane region" description="Helical" evidence="9">
    <location>
        <begin position="250"/>
        <end position="268"/>
    </location>
</feature>
<evidence type="ECO:0000256" key="1">
    <source>
        <dbReference type="ARBA" id="ARBA00004651"/>
    </source>
</evidence>
<dbReference type="EMBL" id="JBHMAX010000013">
    <property type="protein sequence ID" value="MFB9731620.1"/>
    <property type="molecule type" value="Genomic_DNA"/>
</dbReference>
<evidence type="ECO:0000256" key="6">
    <source>
        <dbReference type="ARBA" id="ARBA00023136"/>
    </source>
</evidence>
<comment type="similarity">
    <text evidence="7">Belongs to the glycosyltransferase 87 family.</text>
</comment>
<feature type="transmembrane region" description="Helical" evidence="9">
    <location>
        <begin position="47"/>
        <end position="68"/>
    </location>
</feature>
<keyword evidence="3" id="KW-0808">Transferase</keyword>
<keyword evidence="4 9" id="KW-0812">Transmembrane</keyword>
<feature type="transmembrane region" description="Helical" evidence="9">
    <location>
        <begin position="304"/>
        <end position="324"/>
    </location>
</feature>
<dbReference type="InterPro" id="IPR018584">
    <property type="entry name" value="GT87"/>
</dbReference>
<evidence type="ECO:0000256" key="3">
    <source>
        <dbReference type="ARBA" id="ARBA00022679"/>
    </source>
</evidence>
<evidence type="ECO:0000256" key="8">
    <source>
        <dbReference type="SAM" id="MobiDB-lite"/>
    </source>
</evidence>
<proteinExistence type="inferred from homology"/>
<feature type="region of interest" description="Disordered" evidence="8">
    <location>
        <begin position="431"/>
        <end position="455"/>
    </location>
</feature>
<keyword evidence="11" id="KW-1185">Reference proteome</keyword>
<keyword evidence="6 9" id="KW-0472">Membrane</keyword>
<feature type="transmembrane region" description="Helical" evidence="9">
    <location>
        <begin position="211"/>
        <end position="238"/>
    </location>
</feature>
<gene>
    <name evidence="10" type="ORF">ACFFN0_06160</name>
</gene>
<evidence type="ECO:0000313" key="11">
    <source>
        <dbReference type="Proteomes" id="UP001589613"/>
    </source>
</evidence>
<evidence type="ECO:0000313" key="10">
    <source>
        <dbReference type="EMBL" id="MFB9731620.1"/>
    </source>
</evidence>
<sequence length="455" mass="47816">MTAVPSREGRRRDVPWRVPSWRDPVVARATGVVGGPLGRHGVVGRRGLAGVAAALVVLGAGMLALGVWQKGHCLLKGWSTPDQFWRACYSDVPVVHVSSPLADGLLPWSGEVPSTQPPLPGLVLWLLARVSPAGAGLGAQQGVFVAWALLATALLAIGVVAAVALLPRSPWRAAHLAVSPVLVTLALVSVDLLGVVLTLVALWAWQRRHPWLAGALLGWAVLVRPFPLLVLLALVLVARREGHLLRAAQAVVGAALGALLLLVPLVAVEPQALTAAEQWWSQGAGYGAVQMMPRLAGFPLGTTASTWVAVAGWVAAVALAVVLARRPRWGLVQVAAAATAVVALTAPSLSVQSGLWVLPLLVLSARPWWEHLVWAGVETLHFVATWLHIAFDSDPGRGLPPLAYAVVVLLRAAAWGWLLWRITDEESTTRTARAWSPPAARSGPVPAAATPPPAG</sequence>
<organism evidence="10 11">
    <name type="scientific">Ornithinimicrobium kibberense</name>
    <dbReference type="NCBI Taxonomy" id="282060"/>
    <lineage>
        <taxon>Bacteria</taxon>
        <taxon>Bacillati</taxon>
        <taxon>Actinomycetota</taxon>
        <taxon>Actinomycetes</taxon>
        <taxon>Micrococcales</taxon>
        <taxon>Ornithinimicrobiaceae</taxon>
        <taxon>Ornithinimicrobium</taxon>
    </lineage>
</organism>
<evidence type="ECO:0000256" key="4">
    <source>
        <dbReference type="ARBA" id="ARBA00022692"/>
    </source>
</evidence>
<dbReference type="Pfam" id="PF09594">
    <property type="entry name" value="GT87"/>
    <property type="match status" value="1"/>
</dbReference>
<reference evidence="10 11" key="1">
    <citation type="submission" date="2024-09" db="EMBL/GenBank/DDBJ databases">
        <authorList>
            <person name="Sun Q."/>
            <person name="Mori K."/>
        </authorList>
    </citation>
    <scope>NUCLEOTIDE SEQUENCE [LARGE SCALE GENOMIC DNA]</scope>
    <source>
        <strain evidence="10 11">JCM 12763</strain>
    </source>
</reference>
<keyword evidence="5 9" id="KW-1133">Transmembrane helix</keyword>
<comment type="caution">
    <text evidence="10">The sequence shown here is derived from an EMBL/GenBank/DDBJ whole genome shotgun (WGS) entry which is preliminary data.</text>
</comment>
<keyword evidence="2" id="KW-1003">Cell membrane</keyword>
<name>A0ABV5V1H3_9MICO</name>
<dbReference type="Proteomes" id="UP001589613">
    <property type="component" value="Unassembled WGS sequence"/>
</dbReference>
<feature type="transmembrane region" description="Helical" evidence="9">
    <location>
        <begin position="331"/>
        <end position="351"/>
    </location>
</feature>
<evidence type="ECO:0000256" key="7">
    <source>
        <dbReference type="ARBA" id="ARBA00024033"/>
    </source>
</evidence>